<protein>
    <submittedName>
        <fullName evidence="2">Uncharacterized protein</fullName>
    </submittedName>
</protein>
<evidence type="ECO:0000313" key="3">
    <source>
        <dbReference type="Proteomes" id="UP001281410"/>
    </source>
</evidence>
<dbReference type="PANTHER" id="PTHR36055">
    <property type="entry name" value="C2H2-LIKE ZINC FINGER PROTEIN"/>
    <property type="match status" value="1"/>
</dbReference>
<accession>A0AAE0EKK1</accession>
<reference evidence="2" key="1">
    <citation type="journal article" date="2023" name="Plant J.">
        <title>Genome sequences and population genomics provide insights into the demographic history, inbreeding, and mutation load of two 'living fossil' tree species of Dipteronia.</title>
        <authorList>
            <person name="Feng Y."/>
            <person name="Comes H.P."/>
            <person name="Chen J."/>
            <person name="Zhu S."/>
            <person name="Lu R."/>
            <person name="Zhang X."/>
            <person name="Li P."/>
            <person name="Qiu J."/>
            <person name="Olsen K.M."/>
            <person name="Qiu Y."/>
        </authorList>
    </citation>
    <scope>NUCLEOTIDE SEQUENCE</scope>
    <source>
        <strain evidence="2">NBL</strain>
    </source>
</reference>
<feature type="compositionally biased region" description="Basic and acidic residues" evidence="1">
    <location>
        <begin position="15"/>
        <end position="35"/>
    </location>
</feature>
<proteinExistence type="predicted"/>
<dbReference type="AlphaFoldDB" id="A0AAE0EKK1"/>
<comment type="caution">
    <text evidence="2">The sequence shown here is derived from an EMBL/GenBank/DDBJ whole genome shotgun (WGS) entry which is preliminary data.</text>
</comment>
<dbReference type="PANTHER" id="PTHR36055:SF1">
    <property type="entry name" value="C2H2-LIKE ZINC FINGER PROTEIN"/>
    <property type="match status" value="1"/>
</dbReference>
<feature type="non-terminal residue" evidence="2">
    <location>
        <position position="1"/>
    </location>
</feature>
<sequence length="71" mass="7999">QAVLLERKRQKKLRQKEQKEKEQIHGEKADDKDSSDTLESLPPPKLSIPLAASDSDAQNADEMPDHFTSSL</sequence>
<evidence type="ECO:0000313" key="2">
    <source>
        <dbReference type="EMBL" id="KAK3231489.1"/>
    </source>
</evidence>
<evidence type="ECO:0000256" key="1">
    <source>
        <dbReference type="SAM" id="MobiDB-lite"/>
    </source>
</evidence>
<name>A0AAE0EKK1_9ROSI</name>
<keyword evidence="3" id="KW-1185">Reference proteome</keyword>
<organism evidence="2 3">
    <name type="scientific">Dipteronia sinensis</name>
    <dbReference type="NCBI Taxonomy" id="43782"/>
    <lineage>
        <taxon>Eukaryota</taxon>
        <taxon>Viridiplantae</taxon>
        <taxon>Streptophyta</taxon>
        <taxon>Embryophyta</taxon>
        <taxon>Tracheophyta</taxon>
        <taxon>Spermatophyta</taxon>
        <taxon>Magnoliopsida</taxon>
        <taxon>eudicotyledons</taxon>
        <taxon>Gunneridae</taxon>
        <taxon>Pentapetalae</taxon>
        <taxon>rosids</taxon>
        <taxon>malvids</taxon>
        <taxon>Sapindales</taxon>
        <taxon>Sapindaceae</taxon>
        <taxon>Hippocastanoideae</taxon>
        <taxon>Acereae</taxon>
        <taxon>Dipteronia</taxon>
    </lineage>
</organism>
<dbReference type="EMBL" id="JANJYJ010000001">
    <property type="protein sequence ID" value="KAK3231489.1"/>
    <property type="molecule type" value="Genomic_DNA"/>
</dbReference>
<feature type="region of interest" description="Disordered" evidence="1">
    <location>
        <begin position="1"/>
        <end position="71"/>
    </location>
</feature>
<dbReference type="Proteomes" id="UP001281410">
    <property type="component" value="Unassembled WGS sequence"/>
</dbReference>
<gene>
    <name evidence="2" type="ORF">Dsin_003370</name>
</gene>